<keyword evidence="2" id="KW-0808">Transferase</keyword>
<dbReference type="Pfam" id="PF13649">
    <property type="entry name" value="Methyltransf_25"/>
    <property type="match status" value="1"/>
</dbReference>
<dbReference type="InterPro" id="IPR029063">
    <property type="entry name" value="SAM-dependent_MTases_sf"/>
</dbReference>
<keyword evidence="3" id="KW-1185">Reference proteome</keyword>
<sequence>MSASGDQSEGTPAGTSVGVEYFEHMYRRSPDPWGFGHRWYEERKRALTLAILPRQRFRRAFEPGCSIGNLSTLLTDRCDHIVASDIVDRAVDLTRTHLADAIAANRASVEKWSLRWPWPNDMFDLIVLSEICFHLSAPELDRLVESAVTHLTPDGTVLAAHWRHPVPEYPFTGDGVHAYIRRTSALRSTACYTDADVVIASPCETRPGGDVILVSATGRMPCPGACNTKPGRCETRPARQRAAAS</sequence>
<dbReference type="GO" id="GO:0032259">
    <property type="term" value="P:methylation"/>
    <property type="evidence" value="ECO:0007669"/>
    <property type="project" value="UniProtKB-KW"/>
</dbReference>
<proteinExistence type="predicted"/>
<name>A0ABW9FBG7_9NOCA</name>
<comment type="caution">
    <text evidence="2">The sequence shown here is derived from an EMBL/GenBank/DDBJ whole genome shotgun (WGS) entry which is preliminary data.</text>
</comment>
<gene>
    <name evidence="2" type="ORF">ABEU20_000678</name>
</gene>
<dbReference type="Proteomes" id="UP001629745">
    <property type="component" value="Unassembled WGS sequence"/>
</dbReference>
<evidence type="ECO:0000313" key="3">
    <source>
        <dbReference type="Proteomes" id="UP001629745"/>
    </source>
</evidence>
<protein>
    <submittedName>
        <fullName evidence="2">Class I SAM-dependent methyltransferase</fullName>
        <ecNumber evidence="2">2.1.-.-</ecNumber>
    </submittedName>
</protein>
<organism evidence="2 3">
    <name type="scientific">Rhodococcus parequi</name>
    <dbReference type="NCBI Taxonomy" id="3137122"/>
    <lineage>
        <taxon>Bacteria</taxon>
        <taxon>Bacillati</taxon>
        <taxon>Actinomycetota</taxon>
        <taxon>Actinomycetes</taxon>
        <taxon>Mycobacteriales</taxon>
        <taxon>Nocardiaceae</taxon>
        <taxon>Rhodococcus</taxon>
    </lineage>
</organism>
<keyword evidence="2" id="KW-0489">Methyltransferase</keyword>
<dbReference type="SUPFAM" id="SSF53335">
    <property type="entry name" value="S-adenosyl-L-methionine-dependent methyltransferases"/>
    <property type="match status" value="1"/>
</dbReference>
<dbReference type="CDD" id="cd02440">
    <property type="entry name" value="AdoMet_MTases"/>
    <property type="match status" value="1"/>
</dbReference>
<dbReference type="InterPro" id="IPR041698">
    <property type="entry name" value="Methyltransf_25"/>
</dbReference>
<dbReference type="EMBL" id="JBDLNV010000001">
    <property type="protein sequence ID" value="MFM1722130.1"/>
    <property type="molecule type" value="Genomic_DNA"/>
</dbReference>
<dbReference type="GO" id="GO:0008168">
    <property type="term" value="F:methyltransferase activity"/>
    <property type="evidence" value="ECO:0007669"/>
    <property type="project" value="UniProtKB-KW"/>
</dbReference>
<evidence type="ECO:0000313" key="2">
    <source>
        <dbReference type="EMBL" id="MFM1722130.1"/>
    </source>
</evidence>
<reference evidence="2 3" key="1">
    <citation type="submission" date="2023-11" db="EMBL/GenBank/DDBJ databases">
        <authorList>
            <person name="Val-Calvo J."/>
            <person name="Scortti M."/>
            <person name="Vazquez-Boland J."/>
        </authorList>
    </citation>
    <scope>NUCLEOTIDE SEQUENCE [LARGE SCALE GENOMIC DNA]</scope>
    <source>
        <strain evidence="2 3">PAM 2766</strain>
    </source>
</reference>
<dbReference type="RefSeq" id="WP_420163125.1">
    <property type="nucleotide sequence ID" value="NZ_JBDLNV010000001.1"/>
</dbReference>
<accession>A0ABW9FBG7</accession>
<dbReference type="EC" id="2.1.-.-" evidence="2"/>
<feature type="domain" description="Methyltransferase" evidence="1">
    <location>
        <begin position="63"/>
        <end position="155"/>
    </location>
</feature>
<evidence type="ECO:0000259" key="1">
    <source>
        <dbReference type="Pfam" id="PF13649"/>
    </source>
</evidence>
<dbReference type="Gene3D" id="3.40.50.150">
    <property type="entry name" value="Vaccinia Virus protein VP39"/>
    <property type="match status" value="1"/>
</dbReference>